<dbReference type="InterPro" id="IPR017850">
    <property type="entry name" value="Alkaline_phosphatase_core_sf"/>
</dbReference>
<dbReference type="PANTHER" id="PTHR47371:SF3">
    <property type="entry name" value="PHOSPHOGLYCEROL TRANSFERASE I"/>
    <property type="match status" value="1"/>
</dbReference>
<evidence type="ECO:0000256" key="5">
    <source>
        <dbReference type="ARBA" id="ARBA00023136"/>
    </source>
</evidence>
<evidence type="ECO:0000256" key="6">
    <source>
        <dbReference type="SAM" id="Phobius"/>
    </source>
</evidence>
<gene>
    <name evidence="8" type="ORF">IE877_17815</name>
</gene>
<name>A0ABR9D447_9GAMM</name>
<sequence length="585" mass="66328">MSKVVLLLVLLAPLLLKGWYVDNFIYHYTGTRLLGFTQVLFNDALIYGGILILLYLSLMPTIMRWLAALLRLTALLLFAVYIIDYAIIVNFNTHLALGDAIKYADYSYKYIQQIYGLSDFGVLALSVLILAVPLYFSWVRFKSINPYIKKWPIFLILGLPLAAAFADNEKYAHAWIYKNVIDYNLTILSEAAPYSAAYVDAFAFQEDINCQTQAIQTKNIIILMVESLSAYQSRYFSGIQDWTPNLDAIASQNQAFKNFYANGFITEDGEVALLTGLQPLYPPSSYTDDGGTSFYSFYNIKDSLPNILKKQGYKAEFLTTADLEFGNTGVWAKSVGFDYVEGHDQPEYDKWERFHFEAAPDEALYLRALDRIEKNKKNKFLLFIKTVSSHHPYINPETKEKSESAAITYTDKQIGRFYRELQNNGFFKNGLLVIVGDHHSMTPLKKAEVELYGQYKASAKVPLIIADGDKPASVENNQYQQIDVFNSLQGLVVGKQCSSDWNGILFGAAKTSPKYIIHRRGDNRDMVSVFGEDEDFLVKLDGDNTRVISKLPAEQTFRQLLVDKINALRIARANWALTQSAEKSD</sequence>
<evidence type="ECO:0000256" key="1">
    <source>
        <dbReference type="ARBA" id="ARBA00004651"/>
    </source>
</evidence>
<feature type="domain" description="Sulfatase N-terminal" evidence="7">
    <location>
        <begin position="218"/>
        <end position="491"/>
    </location>
</feature>
<evidence type="ECO:0000313" key="9">
    <source>
        <dbReference type="Proteomes" id="UP000652176"/>
    </source>
</evidence>
<dbReference type="RefSeq" id="WP_192375961.1">
    <property type="nucleotide sequence ID" value="NZ_CAJHIV010000001.1"/>
</dbReference>
<reference evidence="8 9" key="1">
    <citation type="submission" date="2020-09" db="EMBL/GenBank/DDBJ databases">
        <title>Methylomonas albis sp. nov. and Methylomonas fluvii sp. nov.: Two cold-adapted methanotrophs from the River Elbe and an amended description of Methylovulum psychrotolerans strain Eb1.</title>
        <authorList>
            <person name="Bussmann I.K."/>
            <person name="Klings K.-W."/>
            <person name="Warnstedt J."/>
            <person name="Hoppert M."/>
            <person name="Saborowski A."/>
            <person name="Horn F."/>
            <person name="Liebner S."/>
        </authorList>
    </citation>
    <scope>NUCLEOTIDE SEQUENCE [LARGE SCALE GENOMIC DNA]</scope>
    <source>
        <strain evidence="8 9">EbA</strain>
    </source>
</reference>
<feature type="transmembrane region" description="Helical" evidence="6">
    <location>
        <begin position="68"/>
        <end position="88"/>
    </location>
</feature>
<evidence type="ECO:0000313" key="8">
    <source>
        <dbReference type="EMBL" id="MBD9357700.1"/>
    </source>
</evidence>
<keyword evidence="2" id="KW-1003">Cell membrane</keyword>
<dbReference type="PANTHER" id="PTHR47371">
    <property type="entry name" value="LIPOTEICHOIC ACID SYNTHASE"/>
    <property type="match status" value="1"/>
</dbReference>
<feature type="transmembrane region" description="Helical" evidence="6">
    <location>
        <begin position="148"/>
        <end position="166"/>
    </location>
</feature>
<dbReference type="Proteomes" id="UP000652176">
    <property type="component" value="Unassembled WGS sequence"/>
</dbReference>
<feature type="transmembrane region" description="Helical" evidence="6">
    <location>
        <begin position="114"/>
        <end position="136"/>
    </location>
</feature>
<dbReference type="InterPro" id="IPR050448">
    <property type="entry name" value="OpgB/LTA_synthase_biosynth"/>
</dbReference>
<keyword evidence="3 6" id="KW-0812">Transmembrane</keyword>
<protein>
    <submittedName>
        <fullName evidence="8">LTA synthase family protein</fullName>
    </submittedName>
</protein>
<evidence type="ECO:0000256" key="3">
    <source>
        <dbReference type="ARBA" id="ARBA00022692"/>
    </source>
</evidence>
<dbReference type="Pfam" id="PF00884">
    <property type="entry name" value="Sulfatase"/>
    <property type="match status" value="1"/>
</dbReference>
<evidence type="ECO:0000259" key="7">
    <source>
        <dbReference type="Pfam" id="PF00884"/>
    </source>
</evidence>
<evidence type="ECO:0000256" key="4">
    <source>
        <dbReference type="ARBA" id="ARBA00022989"/>
    </source>
</evidence>
<dbReference type="Gene3D" id="3.40.720.10">
    <property type="entry name" value="Alkaline Phosphatase, subunit A"/>
    <property type="match status" value="1"/>
</dbReference>
<proteinExistence type="predicted"/>
<comment type="subcellular location">
    <subcellularLocation>
        <location evidence="1">Cell membrane</location>
        <topology evidence="1">Multi-pass membrane protein</topology>
    </subcellularLocation>
</comment>
<keyword evidence="5 6" id="KW-0472">Membrane</keyword>
<dbReference type="InterPro" id="IPR000917">
    <property type="entry name" value="Sulfatase_N"/>
</dbReference>
<accession>A0ABR9D447</accession>
<dbReference type="SUPFAM" id="SSF53649">
    <property type="entry name" value="Alkaline phosphatase-like"/>
    <property type="match status" value="1"/>
</dbReference>
<dbReference type="CDD" id="cd16015">
    <property type="entry name" value="LTA_synthase"/>
    <property type="match status" value="1"/>
</dbReference>
<organism evidence="8 9">
    <name type="scientific">Methylomonas albis</name>
    <dbReference type="NCBI Taxonomy" id="1854563"/>
    <lineage>
        <taxon>Bacteria</taxon>
        <taxon>Pseudomonadati</taxon>
        <taxon>Pseudomonadota</taxon>
        <taxon>Gammaproteobacteria</taxon>
        <taxon>Methylococcales</taxon>
        <taxon>Methylococcaceae</taxon>
        <taxon>Methylomonas</taxon>
    </lineage>
</organism>
<comment type="caution">
    <text evidence="8">The sequence shown here is derived from an EMBL/GenBank/DDBJ whole genome shotgun (WGS) entry which is preliminary data.</text>
</comment>
<keyword evidence="4 6" id="KW-1133">Transmembrane helix</keyword>
<keyword evidence="9" id="KW-1185">Reference proteome</keyword>
<dbReference type="EMBL" id="JACXSS010000001">
    <property type="protein sequence ID" value="MBD9357700.1"/>
    <property type="molecule type" value="Genomic_DNA"/>
</dbReference>
<evidence type="ECO:0000256" key="2">
    <source>
        <dbReference type="ARBA" id="ARBA00022475"/>
    </source>
</evidence>